<evidence type="ECO:0000256" key="1">
    <source>
        <dbReference type="SAM" id="MobiDB-lite"/>
    </source>
</evidence>
<reference evidence="2 3" key="1">
    <citation type="journal article" date="2007" name="Nature">
        <title>Evolution of genes and genomes on the Drosophila phylogeny.</title>
        <authorList>
            <consortium name="Drosophila 12 Genomes Consortium"/>
            <person name="Clark A.G."/>
            <person name="Eisen M.B."/>
            <person name="Smith D.R."/>
            <person name="Bergman C.M."/>
            <person name="Oliver B."/>
            <person name="Markow T.A."/>
            <person name="Kaufman T.C."/>
            <person name="Kellis M."/>
            <person name="Gelbart W."/>
            <person name="Iyer V.N."/>
            <person name="Pollard D.A."/>
            <person name="Sackton T.B."/>
            <person name="Larracuente A.M."/>
            <person name="Singh N.D."/>
            <person name="Abad J.P."/>
            <person name="Abt D.N."/>
            <person name="Adryan B."/>
            <person name="Aguade M."/>
            <person name="Akashi H."/>
            <person name="Anderson W.W."/>
            <person name="Aquadro C.F."/>
            <person name="Ardell D.H."/>
            <person name="Arguello R."/>
            <person name="Artieri C.G."/>
            <person name="Barbash D.A."/>
            <person name="Barker D."/>
            <person name="Barsanti P."/>
            <person name="Batterham P."/>
            <person name="Batzoglou S."/>
            <person name="Begun D."/>
            <person name="Bhutkar A."/>
            <person name="Blanco E."/>
            <person name="Bosak S.A."/>
            <person name="Bradley R.K."/>
            <person name="Brand A.D."/>
            <person name="Brent M.R."/>
            <person name="Brooks A.N."/>
            <person name="Brown R.H."/>
            <person name="Butlin R.K."/>
            <person name="Caggese C."/>
            <person name="Calvi B.R."/>
            <person name="Bernardo de Carvalho A."/>
            <person name="Caspi A."/>
            <person name="Castrezana S."/>
            <person name="Celniker S.E."/>
            <person name="Chang J.L."/>
            <person name="Chapple C."/>
            <person name="Chatterji S."/>
            <person name="Chinwalla A."/>
            <person name="Civetta A."/>
            <person name="Clifton S.W."/>
            <person name="Comeron J.M."/>
            <person name="Costello J.C."/>
            <person name="Coyne J.A."/>
            <person name="Daub J."/>
            <person name="David R.G."/>
            <person name="Delcher A.L."/>
            <person name="Delehaunty K."/>
            <person name="Do C.B."/>
            <person name="Ebling H."/>
            <person name="Edwards K."/>
            <person name="Eickbush T."/>
            <person name="Evans J.D."/>
            <person name="Filipski A."/>
            <person name="Findeiss S."/>
            <person name="Freyhult E."/>
            <person name="Fulton L."/>
            <person name="Fulton R."/>
            <person name="Garcia A.C."/>
            <person name="Gardiner A."/>
            <person name="Garfield D.A."/>
            <person name="Garvin B.E."/>
            <person name="Gibson G."/>
            <person name="Gilbert D."/>
            <person name="Gnerre S."/>
            <person name="Godfrey J."/>
            <person name="Good R."/>
            <person name="Gotea V."/>
            <person name="Gravely B."/>
            <person name="Greenberg A.J."/>
            <person name="Griffiths-Jones S."/>
            <person name="Gross S."/>
            <person name="Guigo R."/>
            <person name="Gustafson E.A."/>
            <person name="Haerty W."/>
            <person name="Hahn M.W."/>
            <person name="Halligan D.L."/>
            <person name="Halpern A.L."/>
            <person name="Halter G.M."/>
            <person name="Han M.V."/>
            <person name="Heger A."/>
            <person name="Hillier L."/>
            <person name="Hinrichs A.S."/>
            <person name="Holmes I."/>
            <person name="Hoskins R.A."/>
            <person name="Hubisz M.J."/>
            <person name="Hultmark D."/>
            <person name="Huntley M.A."/>
            <person name="Jaffe D.B."/>
            <person name="Jagadeeshan S."/>
            <person name="Jeck W.R."/>
            <person name="Johnson J."/>
            <person name="Jones C.D."/>
            <person name="Jordan W.C."/>
            <person name="Karpen G.H."/>
            <person name="Kataoka E."/>
            <person name="Keightley P.D."/>
            <person name="Kheradpour P."/>
            <person name="Kirkness E.F."/>
            <person name="Koerich L.B."/>
            <person name="Kristiansen K."/>
            <person name="Kudrna D."/>
            <person name="Kulathinal R.J."/>
            <person name="Kumar S."/>
            <person name="Kwok R."/>
            <person name="Lander E."/>
            <person name="Langley C.H."/>
            <person name="Lapoint R."/>
            <person name="Lazzaro B.P."/>
            <person name="Lee S.J."/>
            <person name="Levesque L."/>
            <person name="Li R."/>
            <person name="Lin C.F."/>
            <person name="Lin M.F."/>
            <person name="Lindblad-Toh K."/>
            <person name="Llopart A."/>
            <person name="Long M."/>
            <person name="Low L."/>
            <person name="Lozovsky E."/>
            <person name="Lu J."/>
            <person name="Luo M."/>
            <person name="Machado C.A."/>
            <person name="Makalowski W."/>
            <person name="Marzo M."/>
            <person name="Matsuda M."/>
            <person name="Matzkin L."/>
            <person name="McAllister B."/>
            <person name="McBride C.S."/>
            <person name="McKernan B."/>
            <person name="McKernan K."/>
            <person name="Mendez-Lago M."/>
            <person name="Minx P."/>
            <person name="Mollenhauer M.U."/>
            <person name="Montooth K."/>
            <person name="Mount S.M."/>
            <person name="Mu X."/>
            <person name="Myers E."/>
            <person name="Negre B."/>
            <person name="Newfeld S."/>
            <person name="Nielsen R."/>
            <person name="Noor M.A."/>
            <person name="O'Grady P."/>
            <person name="Pachter L."/>
            <person name="Papaceit M."/>
            <person name="Parisi M.J."/>
            <person name="Parisi M."/>
            <person name="Parts L."/>
            <person name="Pedersen J.S."/>
            <person name="Pesole G."/>
            <person name="Phillippy A.M."/>
            <person name="Ponting C.P."/>
            <person name="Pop M."/>
            <person name="Porcelli D."/>
            <person name="Powell J.R."/>
            <person name="Prohaska S."/>
            <person name="Pruitt K."/>
            <person name="Puig M."/>
            <person name="Quesneville H."/>
            <person name="Ram K.R."/>
            <person name="Rand D."/>
            <person name="Rasmussen M.D."/>
            <person name="Reed L.K."/>
            <person name="Reenan R."/>
            <person name="Reily A."/>
            <person name="Remington K.A."/>
            <person name="Rieger T.T."/>
            <person name="Ritchie M.G."/>
            <person name="Robin C."/>
            <person name="Rogers Y.H."/>
            <person name="Rohde C."/>
            <person name="Rozas J."/>
            <person name="Rubenfield M.J."/>
            <person name="Ruiz A."/>
            <person name="Russo S."/>
            <person name="Salzberg S.L."/>
            <person name="Sanchez-Gracia A."/>
            <person name="Saranga D.J."/>
            <person name="Sato H."/>
            <person name="Schaeffer S.W."/>
            <person name="Schatz M.C."/>
            <person name="Schlenke T."/>
            <person name="Schwartz R."/>
            <person name="Segarra C."/>
            <person name="Singh R.S."/>
            <person name="Sirot L."/>
            <person name="Sirota M."/>
            <person name="Sisneros N.B."/>
            <person name="Smith C.D."/>
            <person name="Smith T.F."/>
            <person name="Spieth J."/>
            <person name="Stage D.E."/>
            <person name="Stark A."/>
            <person name="Stephan W."/>
            <person name="Strausberg R.L."/>
            <person name="Strempel S."/>
            <person name="Sturgill D."/>
            <person name="Sutton G."/>
            <person name="Sutton G.G."/>
            <person name="Tao W."/>
            <person name="Teichmann S."/>
            <person name="Tobari Y.N."/>
            <person name="Tomimura Y."/>
            <person name="Tsolas J.M."/>
            <person name="Valente V.L."/>
            <person name="Venter E."/>
            <person name="Venter J.C."/>
            <person name="Vicario S."/>
            <person name="Vieira F.G."/>
            <person name="Vilella A.J."/>
            <person name="Villasante A."/>
            <person name="Walenz B."/>
            <person name="Wang J."/>
            <person name="Wasserman M."/>
            <person name="Watts T."/>
            <person name="Wilson D."/>
            <person name="Wilson R.K."/>
            <person name="Wing R.A."/>
            <person name="Wolfner M.F."/>
            <person name="Wong A."/>
            <person name="Wong G.K."/>
            <person name="Wu C.I."/>
            <person name="Wu G."/>
            <person name="Yamamoto D."/>
            <person name="Yang H.P."/>
            <person name="Yang S.P."/>
            <person name="Yorke J.A."/>
            <person name="Yoshida K."/>
            <person name="Zdobnov E."/>
            <person name="Zhang P."/>
            <person name="Zhang Y."/>
            <person name="Zimin A.V."/>
            <person name="Baldwin J."/>
            <person name="Abdouelleil A."/>
            <person name="Abdulkadir J."/>
            <person name="Abebe A."/>
            <person name="Abera B."/>
            <person name="Abreu J."/>
            <person name="Acer S.C."/>
            <person name="Aftuck L."/>
            <person name="Alexander A."/>
            <person name="An P."/>
            <person name="Anderson E."/>
            <person name="Anderson S."/>
            <person name="Arachi H."/>
            <person name="Azer M."/>
            <person name="Bachantsang P."/>
            <person name="Barry A."/>
            <person name="Bayul T."/>
            <person name="Berlin A."/>
            <person name="Bessette D."/>
            <person name="Bloom T."/>
            <person name="Blye J."/>
            <person name="Boguslavskiy L."/>
            <person name="Bonnet C."/>
            <person name="Boukhgalter B."/>
            <person name="Bourzgui I."/>
            <person name="Brown A."/>
            <person name="Cahill P."/>
            <person name="Channer S."/>
            <person name="Cheshatsang Y."/>
            <person name="Chuda L."/>
            <person name="Citroen M."/>
            <person name="Collymore A."/>
            <person name="Cooke P."/>
            <person name="Costello M."/>
            <person name="D'Aco K."/>
            <person name="Daza R."/>
            <person name="De Haan G."/>
            <person name="DeGray S."/>
            <person name="DeMaso C."/>
            <person name="Dhargay N."/>
            <person name="Dooley K."/>
            <person name="Dooley E."/>
            <person name="Doricent M."/>
            <person name="Dorje P."/>
            <person name="Dorjee K."/>
            <person name="Dupes A."/>
            <person name="Elong R."/>
            <person name="Falk J."/>
            <person name="Farina A."/>
            <person name="Faro S."/>
            <person name="Ferguson D."/>
            <person name="Fisher S."/>
            <person name="Foley C.D."/>
            <person name="Franke A."/>
            <person name="Friedrich D."/>
            <person name="Gadbois L."/>
            <person name="Gearin G."/>
            <person name="Gearin C.R."/>
            <person name="Giannoukos G."/>
            <person name="Goode T."/>
            <person name="Graham J."/>
            <person name="Grandbois E."/>
            <person name="Grewal S."/>
            <person name="Gyaltsen K."/>
            <person name="Hafez N."/>
            <person name="Hagos B."/>
            <person name="Hall J."/>
            <person name="Henson C."/>
            <person name="Hollinger A."/>
            <person name="Honan T."/>
            <person name="Huard M.D."/>
            <person name="Hughes L."/>
            <person name="Hurhula B."/>
            <person name="Husby M.E."/>
            <person name="Kamat A."/>
            <person name="Kanga B."/>
            <person name="Kashin S."/>
            <person name="Khazanovich D."/>
            <person name="Kisner P."/>
            <person name="Lance K."/>
            <person name="Lara M."/>
            <person name="Lee W."/>
            <person name="Lennon N."/>
            <person name="Letendre F."/>
            <person name="LeVine R."/>
            <person name="Lipovsky A."/>
            <person name="Liu X."/>
            <person name="Liu J."/>
            <person name="Liu S."/>
            <person name="Lokyitsang T."/>
            <person name="Lokyitsang Y."/>
            <person name="Lubonja R."/>
            <person name="Lui A."/>
            <person name="MacDonald P."/>
            <person name="Magnisalis V."/>
            <person name="Maru K."/>
            <person name="Matthews C."/>
            <person name="McCusker W."/>
            <person name="McDonough S."/>
            <person name="Mehta T."/>
            <person name="Meldrim J."/>
            <person name="Meneus L."/>
            <person name="Mihai O."/>
            <person name="Mihalev A."/>
            <person name="Mihova T."/>
            <person name="Mittelman R."/>
            <person name="Mlenga V."/>
            <person name="Montmayeur A."/>
            <person name="Mulrain L."/>
            <person name="Navidi A."/>
            <person name="Naylor J."/>
            <person name="Negash T."/>
            <person name="Nguyen T."/>
            <person name="Nguyen N."/>
            <person name="Nicol R."/>
            <person name="Norbu C."/>
            <person name="Norbu N."/>
            <person name="Novod N."/>
            <person name="O'Neill B."/>
            <person name="Osman S."/>
            <person name="Markiewicz E."/>
            <person name="Oyono O.L."/>
            <person name="Patti C."/>
            <person name="Phunkhang P."/>
            <person name="Pierre F."/>
            <person name="Priest M."/>
            <person name="Raghuraman S."/>
            <person name="Rege F."/>
            <person name="Reyes R."/>
            <person name="Rise C."/>
            <person name="Rogov P."/>
            <person name="Ross K."/>
            <person name="Ryan E."/>
            <person name="Settipalli S."/>
            <person name="Shea T."/>
            <person name="Sherpa N."/>
            <person name="Shi L."/>
            <person name="Shih D."/>
            <person name="Sparrow T."/>
            <person name="Spaulding J."/>
            <person name="Stalker J."/>
            <person name="Stange-Thomann N."/>
            <person name="Stavropoulos S."/>
            <person name="Stone C."/>
            <person name="Strader C."/>
            <person name="Tesfaye S."/>
            <person name="Thomson T."/>
            <person name="Thoulutsang Y."/>
            <person name="Thoulutsang D."/>
            <person name="Topham K."/>
            <person name="Topping I."/>
            <person name="Tsamla T."/>
            <person name="Vassiliev H."/>
            <person name="Vo A."/>
            <person name="Wangchuk T."/>
            <person name="Wangdi T."/>
            <person name="Weiand M."/>
            <person name="Wilkinson J."/>
            <person name="Wilson A."/>
            <person name="Yadav S."/>
            <person name="Young G."/>
            <person name="Yu Q."/>
            <person name="Zembek L."/>
            <person name="Zhong D."/>
            <person name="Zimmer A."/>
            <person name="Zwirko Z."/>
            <person name="Jaffe D.B."/>
            <person name="Alvarez P."/>
            <person name="Brockman W."/>
            <person name="Butler J."/>
            <person name="Chin C."/>
            <person name="Gnerre S."/>
            <person name="Grabherr M."/>
            <person name="Kleber M."/>
            <person name="Mauceli E."/>
            <person name="MacCallum I."/>
        </authorList>
    </citation>
    <scope>NUCLEOTIDE SEQUENCE [LARGE SCALE GENOMIC DNA]</scope>
    <source>
        <strain evidence="3">Rob3c / Tucson 14021-0248.25</strain>
    </source>
</reference>
<dbReference type="Proteomes" id="UP000001292">
    <property type="component" value="Unassembled WGS sequence"/>
</dbReference>
<proteinExistence type="predicted"/>
<dbReference type="HOGENOM" id="CLU_2457162_0_0_1"/>
<dbReference type="AlphaFoldDB" id="B4I920"/>
<sequence>MPRGKYVNHKGRRREFTSAYVLQRELDRFGKPLSLLINYLSTENQMSGEDEATQRRRLERKKERMQSKITQRSKETLADLARLALVRKE</sequence>
<name>B4I920_DROSE</name>
<feature type="compositionally biased region" description="Basic and acidic residues" evidence="1">
    <location>
        <begin position="52"/>
        <end position="73"/>
    </location>
</feature>
<dbReference type="PhylomeDB" id="B4I920"/>
<gene>
    <name evidence="2" type="primary">Dsec\GM19065</name>
    <name evidence="2" type="ORF">Dsec_GM19065</name>
</gene>
<protein>
    <submittedName>
        <fullName evidence="2">GM19065</fullName>
    </submittedName>
</protein>
<accession>B4I920</accession>
<evidence type="ECO:0000313" key="3">
    <source>
        <dbReference type="Proteomes" id="UP000001292"/>
    </source>
</evidence>
<dbReference type="EMBL" id="CH480825">
    <property type="protein sequence ID" value="EDW43701.1"/>
    <property type="molecule type" value="Genomic_DNA"/>
</dbReference>
<evidence type="ECO:0000313" key="2">
    <source>
        <dbReference type="EMBL" id="EDW43701.1"/>
    </source>
</evidence>
<organism evidence="3">
    <name type="scientific">Drosophila sechellia</name>
    <name type="common">Fruit fly</name>
    <dbReference type="NCBI Taxonomy" id="7238"/>
    <lineage>
        <taxon>Eukaryota</taxon>
        <taxon>Metazoa</taxon>
        <taxon>Ecdysozoa</taxon>
        <taxon>Arthropoda</taxon>
        <taxon>Hexapoda</taxon>
        <taxon>Insecta</taxon>
        <taxon>Pterygota</taxon>
        <taxon>Neoptera</taxon>
        <taxon>Endopterygota</taxon>
        <taxon>Diptera</taxon>
        <taxon>Brachycera</taxon>
        <taxon>Muscomorpha</taxon>
        <taxon>Ephydroidea</taxon>
        <taxon>Drosophilidae</taxon>
        <taxon>Drosophila</taxon>
        <taxon>Sophophora</taxon>
    </lineage>
</organism>
<keyword evidence="3" id="KW-1185">Reference proteome</keyword>
<feature type="region of interest" description="Disordered" evidence="1">
    <location>
        <begin position="44"/>
        <end position="73"/>
    </location>
</feature>